<evidence type="ECO:0000256" key="2">
    <source>
        <dbReference type="ARBA" id="ARBA00022679"/>
    </source>
</evidence>
<keyword evidence="1" id="KW-0489">Methyltransferase</keyword>
<dbReference type="PANTHER" id="PTHR13370">
    <property type="entry name" value="RNA METHYLASE-RELATED"/>
    <property type="match status" value="1"/>
</dbReference>
<dbReference type="AlphaFoldDB" id="A0A0F9Z2K7"/>
<feature type="domain" description="DNA methylase N-4/N-6" evidence="4">
    <location>
        <begin position="8"/>
        <end position="107"/>
    </location>
</feature>
<protein>
    <recommendedName>
        <fullName evidence="3">Methyltransferase</fullName>
        <ecNumber evidence="3">2.1.1.-</ecNumber>
    </recommendedName>
</protein>
<dbReference type="InterPro" id="IPR001091">
    <property type="entry name" value="RM_Methyltransferase"/>
</dbReference>
<reference evidence="5 6" key="1">
    <citation type="journal article" date="2015" name="Nature">
        <title>rRNA introns, odd ribosomes, and small enigmatic genomes across a large radiation of phyla.</title>
        <authorList>
            <person name="Brown C.T."/>
            <person name="Hug L.A."/>
            <person name="Thomas B.C."/>
            <person name="Sharon I."/>
            <person name="Castelle C.J."/>
            <person name="Singh A."/>
            <person name="Wilkins M.J."/>
            <person name="Williams K.H."/>
            <person name="Banfield J.F."/>
        </authorList>
    </citation>
    <scope>NUCLEOTIDE SEQUENCE [LARGE SCALE GENOMIC DNA]</scope>
</reference>
<evidence type="ECO:0000313" key="5">
    <source>
        <dbReference type="EMBL" id="KKP32866.1"/>
    </source>
</evidence>
<organism evidence="5 6">
    <name type="scientific">Candidatus Roizmanbacteria bacterium GW2011_GWA2_32_13</name>
    <dbReference type="NCBI Taxonomy" id="1618475"/>
    <lineage>
        <taxon>Bacteria</taxon>
        <taxon>Candidatus Roizmaniibacteriota</taxon>
    </lineage>
</organism>
<comment type="similarity">
    <text evidence="3">Belongs to the N(4)/N(6)-methyltransferase family.</text>
</comment>
<name>A0A0F9Z2K7_9BACT</name>
<evidence type="ECO:0000256" key="1">
    <source>
        <dbReference type="ARBA" id="ARBA00022603"/>
    </source>
</evidence>
<evidence type="ECO:0000259" key="4">
    <source>
        <dbReference type="Pfam" id="PF01555"/>
    </source>
</evidence>
<dbReference type="Proteomes" id="UP000034349">
    <property type="component" value="Unassembled WGS sequence"/>
</dbReference>
<keyword evidence="2" id="KW-0808">Transferase</keyword>
<dbReference type="InterPro" id="IPR002941">
    <property type="entry name" value="DNA_methylase_N4/N6"/>
</dbReference>
<dbReference type="Pfam" id="PF01555">
    <property type="entry name" value="N6_N4_Mtase"/>
    <property type="match status" value="2"/>
</dbReference>
<comment type="caution">
    <text evidence="5">The sequence shown here is derived from an EMBL/GenBank/DDBJ whole genome shotgun (WGS) entry which is preliminary data.</text>
</comment>
<dbReference type="EMBL" id="LBOK01000053">
    <property type="protein sequence ID" value="KKP32866.1"/>
    <property type="molecule type" value="Genomic_DNA"/>
</dbReference>
<gene>
    <name evidence="5" type="ORF">UR23_C0053G0004</name>
</gene>
<dbReference type="Gene3D" id="3.40.50.150">
    <property type="entry name" value="Vaccinia Virus protein VP39"/>
    <property type="match status" value="2"/>
</dbReference>
<dbReference type="SUPFAM" id="SSF53335">
    <property type="entry name" value="S-adenosyl-L-methionine-dependent methyltransferases"/>
    <property type="match status" value="2"/>
</dbReference>
<dbReference type="GO" id="GO:0032259">
    <property type="term" value="P:methylation"/>
    <property type="evidence" value="ECO:0007669"/>
    <property type="project" value="UniProtKB-KW"/>
</dbReference>
<evidence type="ECO:0000313" key="6">
    <source>
        <dbReference type="Proteomes" id="UP000034349"/>
    </source>
</evidence>
<dbReference type="InterPro" id="IPR029063">
    <property type="entry name" value="SAM-dependent_MTases_sf"/>
</dbReference>
<dbReference type="PANTHER" id="PTHR13370:SF3">
    <property type="entry name" value="TRNA (GUANINE(10)-N2)-METHYLTRANSFERASE HOMOLOG"/>
    <property type="match status" value="1"/>
</dbReference>
<dbReference type="GO" id="GO:0005737">
    <property type="term" value="C:cytoplasm"/>
    <property type="evidence" value="ECO:0007669"/>
    <property type="project" value="TreeGrafter"/>
</dbReference>
<dbReference type="CDD" id="cd02440">
    <property type="entry name" value="AdoMet_MTases"/>
    <property type="match status" value="1"/>
</dbReference>
<dbReference type="PRINTS" id="PR00508">
    <property type="entry name" value="S21N4MTFRASE"/>
</dbReference>
<accession>A0A0F9Z2K7</accession>
<dbReference type="GO" id="GO:0003677">
    <property type="term" value="F:DNA binding"/>
    <property type="evidence" value="ECO:0007669"/>
    <property type="project" value="InterPro"/>
</dbReference>
<dbReference type="GO" id="GO:0008170">
    <property type="term" value="F:N-methyltransferase activity"/>
    <property type="evidence" value="ECO:0007669"/>
    <property type="project" value="InterPro"/>
</dbReference>
<sequence length="280" mass="32488">MVKKNPQKKAKYDKRNILNDLSGREWLLLTKSIWISEKCVDDKFAFQHPAPFLINDIKKLVRFFTKENMIVLDPFCGSGTTLVACGTENRKGIGIDLNKKYCQMSQKRLQDLKLKKNQQIVCGDSLKKISQIKGKIDYCVTSPPYHNILRHNGGGLREEKDKDVRNGARLGVEYYSNDKRDLGNQAQYKDFLRLLKEIMEEVYKKLRDKKYCSIIISDFTVNKKETNASGDVIRVMQDIGFGFEGAVVLVQNSKPLYPFGYPYAYKMNHHHQYILNFRKL</sequence>
<evidence type="ECO:0000256" key="3">
    <source>
        <dbReference type="RuleBase" id="RU362026"/>
    </source>
</evidence>
<proteinExistence type="inferred from homology"/>
<dbReference type="EC" id="2.1.1.-" evidence="3"/>
<feature type="domain" description="DNA methylase N-4/N-6" evidence="4">
    <location>
        <begin position="136"/>
        <end position="279"/>
    </location>
</feature>